<accession>A0ABM2A7L2</accession>
<comment type="subcellular location">
    <subcellularLocation>
        <location evidence="4">Endoplasmic reticulum membrane</location>
        <topology evidence="4">Peripheral membrane protein</topology>
    </subcellularLocation>
    <subcellularLocation>
        <location evidence="3">Microsome membrane</location>
        <topology evidence="3">Peripheral membrane protein</topology>
    </subcellularLocation>
</comment>
<reference evidence="17" key="1">
    <citation type="journal article" date="2015" name="Proc. Natl. Acad. Sci. U.S.A.">
        <title>Genome sequence of the Asian Tiger mosquito, Aedes albopictus, reveals insights into its biology, genetics, and evolution.</title>
        <authorList>
            <person name="Chen X.G."/>
            <person name="Jiang X."/>
            <person name="Gu J."/>
            <person name="Xu M."/>
            <person name="Wu Y."/>
            <person name="Deng Y."/>
            <person name="Zhang C."/>
            <person name="Bonizzoni M."/>
            <person name="Dermauw W."/>
            <person name="Vontas J."/>
            <person name="Armbruster P."/>
            <person name="Huang X."/>
            <person name="Yang Y."/>
            <person name="Zhang H."/>
            <person name="He W."/>
            <person name="Peng H."/>
            <person name="Liu Y."/>
            <person name="Wu K."/>
            <person name="Chen J."/>
            <person name="Lirakis M."/>
            <person name="Topalis P."/>
            <person name="Van Leeuwen T."/>
            <person name="Hall A.B."/>
            <person name="Jiang X."/>
            <person name="Thorpe C."/>
            <person name="Mueller R.L."/>
            <person name="Sun C."/>
            <person name="Waterhouse R.M."/>
            <person name="Yan G."/>
            <person name="Tu Z.J."/>
            <person name="Fang X."/>
            <person name="James A.A."/>
        </authorList>
    </citation>
    <scope>NUCLEOTIDE SEQUENCE [LARGE SCALE GENOMIC DNA]</scope>
    <source>
        <strain evidence="17">Foshan</strain>
    </source>
</reference>
<evidence type="ECO:0000256" key="14">
    <source>
        <dbReference type="RuleBase" id="RU000461"/>
    </source>
</evidence>
<evidence type="ECO:0000256" key="9">
    <source>
        <dbReference type="ARBA" id="ARBA00022848"/>
    </source>
</evidence>
<evidence type="ECO:0000256" key="5">
    <source>
        <dbReference type="ARBA" id="ARBA00010617"/>
    </source>
</evidence>
<evidence type="ECO:0000313" key="17">
    <source>
        <dbReference type="Proteomes" id="UP000069940"/>
    </source>
</evidence>
<dbReference type="InterPro" id="IPR017972">
    <property type="entry name" value="Cyt_P450_CS"/>
</dbReference>
<dbReference type="PRINTS" id="PR00385">
    <property type="entry name" value="P450"/>
</dbReference>
<keyword evidence="11 14" id="KW-0408">Iron</keyword>
<dbReference type="Proteomes" id="UP000069940">
    <property type="component" value="Unassembled WGS sequence"/>
</dbReference>
<dbReference type="CDD" id="cd11057">
    <property type="entry name" value="CYP313-like"/>
    <property type="match status" value="1"/>
</dbReference>
<evidence type="ECO:0000256" key="10">
    <source>
        <dbReference type="ARBA" id="ARBA00023002"/>
    </source>
</evidence>
<dbReference type="Gene3D" id="1.10.630.10">
    <property type="entry name" value="Cytochrome P450"/>
    <property type="match status" value="1"/>
</dbReference>
<evidence type="ECO:0000256" key="4">
    <source>
        <dbReference type="ARBA" id="ARBA00004406"/>
    </source>
</evidence>
<evidence type="ECO:0000256" key="15">
    <source>
        <dbReference type="SAM" id="Phobius"/>
    </source>
</evidence>
<dbReference type="InterPro" id="IPR050196">
    <property type="entry name" value="Cytochrome_P450_Monoox"/>
</dbReference>
<evidence type="ECO:0008006" key="18">
    <source>
        <dbReference type="Google" id="ProtNLM"/>
    </source>
</evidence>
<keyword evidence="7 14" id="KW-0479">Metal-binding</keyword>
<dbReference type="PANTHER" id="PTHR24291:SF189">
    <property type="entry name" value="CYTOCHROME P450 4C3-RELATED"/>
    <property type="match status" value="1"/>
</dbReference>
<feature type="transmembrane region" description="Helical" evidence="15">
    <location>
        <begin position="6"/>
        <end position="24"/>
    </location>
</feature>
<organism evidence="16 17">
    <name type="scientific">Aedes albopictus</name>
    <name type="common">Asian tiger mosquito</name>
    <name type="synonym">Stegomyia albopicta</name>
    <dbReference type="NCBI Taxonomy" id="7160"/>
    <lineage>
        <taxon>Eukaryota</taxon>
        <taxon>Metazoa</taxon>
        <taxon>Ecdysozoa</taxon>
        <taxon>Arthropoda</taxon>
        <taxon>Hexapoda</taxon>
        <taxon>Insecta</taxon>
        <taxon>Pterygota</taxon>
        <taxon>Neoptera</taxon>
        <taxon>Endopterygota</taxon>
        <taxon>Diptera</taxon>
        <taxon>Nematocera</taxon>
        <taxon>Culicoidea</taxon>
        <taxon>Culicidae</taxon>
        <taxon>Culicinae</taxon>
        <taxon>Aedini</taxon>
        <taxon>Aedes</taxon>
        <taxon>Stegomyia</taxon>
    </lineage>
</organism>
<keyword evidence="10 14" id="KW-0560">Oxidoreductase</keyword>
<evidence type="ECO:0000256" key="6">
    <source>
        <dbReference type="ARBA" id="ARBA00022617"/>
    </source>
</evidence>
<evidence type="ECO:0000256" key="12">
    <source>
        <dbReference type="ARBA" id="ARBA00023033"/>
    </source>
</evidence>
<reference evidence="16" key="2">
    <citation type="submission" date="2025-05" db="UniProtKB">
        <authorList>
            <consortium name="EnsemblMetazoa"/>
        </authorList>
    </citation>
    <scope>IDENTIFICATION</scope>
    <source>
        <strain evidence="16">Foshan</strain>
    </source>
</reference>
<dbReference type="SUPFAM" id="SSF48264">
    <property type="entry name" value="Cytochrome P450"/>
    <property type="match status" value="1"/>
</dbReference>
<sequence length="504" mass="58046">MWWWDTLLTYVCASVIMAVFYFRWTRRKMNAKLDTMSGPRRLPVLGHAHKFFGATPRAIAGTLKYFSEFPSPVCIHMGPLPHVAIFDPEQLQVVLHSQNCLDKSIQYSFLRVSETLISAPGHLWKNQRKALNPSFGPAILTTFADIFNNKCAILTERLEQYAGKPERNFYRDISKCTLDQIYATAFGCDFNMQNSLDGERSLDLQEAYMKVMANRFFSVWKYPDFIYKWTAGYKKELELRRIYHETITCKLVDQVSVEDKLHTKDDMSFKTEETGKRIPENFIECLVKYLRAEGETSKDAVYPHIDMTVFAGNDTSAKTICSILLMLAIHPEVQERCYQELMEICPDKDQQISYKDAANLTYLEMVCKETMRLLPAVPLMARITTGDIKLNDQHTIPANCTIIMGIFQIHRDPRIWGPKADDFDPDNFLPDNVAKRHPYSYIPFSAGPRNCIGTRYAYLSSKIMVGSILRKYRLKTSLTMDKLRISCGLLLHISNGCQMAIEKR</sequence>
<keyword evidence="8" id="KW-0256">Endoplasmic reticulum</keyword>
<evidence type="ECO:0000256" key="8">
    <source>
        <dbReference type="ARBA" id="ARBA00022824"/>
    </source>
</evidence>
<evidence type="ECO:0000256" key="1">
    <source>
        <dbReference type="ARBA" id="ARBA00001971"/>
    </source>
</evidence>
<comment type="similarity">
    <text evidence="5 14">Belongs to the cytochrome P450 family.</text>
</comment>
<proteinExistence type="inferred from homology"/>
<name>A0ABM2A7L2_AEDAL</name>
<keyword evidence="6 14" id="KW-0349">Heme</keyword>
<evidence type="ECO:0000256" key="2">
    <source>
        <dbReference type="ARBA" id="ARBA00003690"/>
    </source>
</evidence>
<comment type="cofactor">
    <cofactor evidence="1">
        <name>heme</name>
        <dbReference type="ChEBI" id="CHEBI:30413"/>
    </cofactor>
</comment>
<dbReference type="Pfam" id="PF00067">
    <property type="entry name" value="p450"/>
    <property type="match status" value="1"/>
</dbReference>
<dbReference type="RefSeq" id="XP_062712913.1">
    <property type="nucleotide sequence ID" value="XM_062856929.1"/>
</dbReference>
<keyword evidence="15" id="KW-0812">Transmembrane</keyword>
<dbReference type="InterPro" id="IPR036396">
    <property type="entry name" value="Cyt_P450_sf"/>
</dbReference>
<keyword evidence="13 15" id="KW-0472">Membrane</keyword>
<evidence type="ECO:0000256" key="3">
    <source>
        <dbReference type="ARBA" id="ARBA00004174"/>
    </source>
</evidence>
<dbReference type="InterPro" id="IPR002401">
    <property type="entry name" value="Cyt_P450_E_grp-I"/>
</dbReference>
<dbReference type="PRINTS" id="PR00463">
    <property type="entry name" value="EP450I"/>
</dbReference>
<dbReference type="GeneID" id="109409608"/>
<keyword evidence="9" id="KW-0492">Microsome</keyword>
<dbReference type="InterPro" id="IPR001128">
    <property type="entry name" value="Cyt_P450"/>
</dbReference>
<keyword evidence="12 14" id="KW-0503">Monooxygenase</keyword>
<evidence type="ECO:0000256" key="11">
    <source>
        <dbReference type="ARBA" id="ARBA00023004"/>
    </source>
</evidence>
<evidence type="ECO:0000256" key="13">
    <source>
        <dbReference type="ARBA" id="ARBA00023136"/>
    </source>
</evidence>
<evidence type="ECO:0000313" key="16">
    <source>
        <dbReference type="EnsemblMetazoa" id="AALFPA23_025240.P37619"/>
    </source>
</evidence>
<keyword evidence="17" id="KW-1185">Reference proteome</keyword>
<dbReference type="PROSITE" id="PS00086">
    <property type="entry name" value="CYTOCHROME_P450"/>
    <property type="match status" value="1"/>
</dbReference>
<protein>
    <recommendedName>
        <fullName evidence="18">Cytochrome</fullName>
    </recommendedName>
</protein>
<dbReference type="EnsemblMetazoa" id="AALFPA23_025240.R37619">
    <property type="protein sequence ID" value="AALFPA23_025240.P37619"/>
    <property type="gene ID" value="AALFPA23_025240"/>
</dbReference>
<dbReference type="PANTHER" id="PTHR24291">
    <property type="entry name" value="CYTOCHROME P450 FAMILY 4"/>
    <property type="match status" value="1"/>
</dbReference>
<evidence type="ECO:0000256" key="7">
    <source>
        <dbReference type="ARBA" id="ARBA00022723"/>
    </source>
</evidence>
<comment type="function">
    <text evidence="2">May be involved in the metabolism of insect hormones and in the breakdown of synthetic insecticides.</text>
</comment>
<keyword evidence="15" id="KW-1133">Transmembrane helix</keyword>